<sequence length="92" mass="10431">MSNKPPGPFAVYCAPPEYEKPPDSLHQFLNEIKFPSENDQSCRNDLKAIHRKLQSFQVLILSKHYIGYSNPVLKDALGDEFQGHDDVSEGEL</sequence>
<dbReference type="EMBL" id="ML769499">
    <property type="protein sequence ID" value="KAE9397318.1"/>
    <property type="molecule type" value="Genomic_DNA"/>
</dbReference>
<dbReference type="AlphaFoldDB" id="A0A6A4HIQ2"/>
<dbReference type="Proteomes" id="UP000799118">
    <property type="component" value="Unassembled WGS sequence"/>
</dbReference>
<evidence type="ECO:0000313" key="2">
    <source>
        <dbReference type="Proteomes" id="UP000799118"/>
    </source>
</evidence>
<organism evidence="1 2">
    <name type="scientific">Gymnopus androsaceus JB14</name>
    <dbReference type="NCBI Taxonomy" id="1447944"/>
    <lineage>
        <taxon>Eukaryota</taxon>
        <taxon>Fungi</taxon>
        <taxon>Dikarya</taxon>
        <taxon>Basidiomycota</taxon>
        <taxon>Agaricomycotina</taxon>
        <taxon>Agaricomycetes</taxon>
        <taxon>Agaricomycetidae</taxon>
        <taxon>Agaricales</taxon>
        <taxon>Marasmiineae</taxon>
        <taxon>Omphalotaceae</taxon>
        <taxon>Gymnopus</taxon>
    </lineage>
</organism>
<keyword evidence="2" id="KW-1185">Reference proteome</keyword>
<proteinExistence type="predicted"/>
<reference evidence="1" key="1">
    <citation type="journal article" date="2019" name="Environ. Microbiol.">
        <title>Fungal ecological strategies reflected in gene transcription - a case study of two litter decomposers.</title>
        <authorList>
            <person name="Barbi F."/>
            <person name="Kohler A."/>
            <person name="Barry K."/>
            <person name="Baskaran P."/>
            <person name="Daum C."/>
            <person name="Fauchery L."/>
            <person name="Ihrmark K."/>
            <person name="Kuo A."/>
            <person name="LaButti K."/>
            <person name="Lipzen A."/>
            <person name="Morin E."/>
            <person name="Grigoriev I.V."/>
            <person name="Henrissat B."/>
            <person name="Lindahl B."/>
            <person name="Martin F."/>
        </authorList>
    </citation>
    <scope>NUCLEOTIDE SEQUENCE</scope>
    <source>
        <strain evidence="1">JB14</strain>
    </source>
</reference>
<accession>A0A6A4HIQ2</accession>
<protein>
    <submittedName>
        <fullName evidence="1">Uncharacterized protein</fullName>
    </submittedName>
</protein>
<name>A0A6A4HIQ2_9AGAR</name>
<evidence type="ECO:0000313" key="1">
    <source>
        <dbReference type="EMBL" id="KAE9397318.1"/>
    </source>
</evidence>
<gene>
    <name evidence="1" type="ORF">BT96DRAFT_995916</name>
</gene>